<feature type="domain" description="Transposase IS110-like N-terminal" evidence="1">
    <location>
        <begin position="6"/>
        <end position="154"/>
    </location>
</feature>
<accession>A0A7C9HE96</accession>
<dbReference type="InterPro" id="IPR003346">
    <property type="entry name" value="Transposase_20"/>
</dbReference>
<comment type="caution">
    <text evidence="3">The sequence shown here is derived from an EMBL/GenBank/DDBJ whole genome shotgun (WGS) entry which is preliminary data.</text>
</comment>
<evidence type="ECO:0000313" key="3">
    <source>
        <dbReference type="EMBL" id="MUL28070.1"/>
    </source>
</evidence>
<dbReference type="Proteomes" id="UP000482295">
    <property type="component" value="Unassembled WGS sequence"/>
</dbReference>
<dbReference type="PANTHER" id="PTHR33055:SF3">
    <property type="entry name" value="PUTATIVE TRANSPOSASE FOR IS117-RELATED"/>
    <property type="match status" value="1"/>
</dbReference>
<protein>
    <submittedName>
        <fullName evidence="3">IS110 family transposase</fullName>
    </submittedName>
</protein>
<dbReference type="GO" id="GO:0006313">
    <property type="term" value="P:DNA transposition"/>
    <property type="evidence" value="ECO:0007669"/>
    <property type="project" value="InterPro"/>
</dbReference>
<sequence>MKKVLIGIDFSKEKFDVAIIVKSTSTQEHALFDNKVSGYRKMIKWINSVVEDVPCSSWLFCGETTGGYSRMMSDWLYAQGYDVWIENALVIKRTFPLKRLKNDTVDAFMIAEYALRFEDRVQLYEPMSQALTELREIFLYRHHLVRHRCSFEVRRIEKRFTQQKSANKNVISQSARHIITEINKEIAKCDEKIKEYIESDDQLSSIFAIVTSMPGIGTINAVSLMVYTNNFTKFAYNPRKIACYYGIAPFGRDSGTSVHTDPRVGFIANKMLKSLLTQAALAAVRTCPQIAKYYQRLIERGKKPMVVLNNVKNKMIAIITAMVRTGCMYQPDNICLATQSVIVK</sequence>
<dbReference type="GO" id="GO:0003677">
    <property type="term" value="F:DNA binding"/>
    <property type="evidence" value="ECO:0007669"/>
    <property type="project" value="InterPro"/>
</dbReference>
<dbReference type="Pfam" id="PF01548">
    <property type="entry name" value="DEDD_Tnp_IS110"/>
    <property type="match status" value="1"/>
</dbReference>
<dbReference type="Pfam" id="PF02371">
    <property type="entry name" value="Transposase_20"/>
    <property type="match status" value="1"/>
</dbReference>
<reference evidence="3 4" key="1">
    <citation type="submission" date="2019-09" db="EMBL/GenBank/DDBJ databases">
        <title>Prevotella A2879 sp. nov., isolated from an abscess of a patient.</title>
        <authorList>
            <person name="Buhl M."/>
            <person name="Oberhettinger P."/>
        </authorList>
    </citation>
    <scope>NUCLEOTIDE SEQUENCE [LARGE SCALE GENOMIC DNA]</scope>
    <source>
        <strain evidence="3 4">A2879</strain>
    </source>
</reference>
<dbReference type="NCBIfam" id="NF033542">
    <property type="entry name" value="transpos_IS110"/>
    <property type="match status" value="1"/>
</dbReference>
<dbReference type="GO" id="GO:0004803">
    <property type="term" value="F:transposase activity"/>
    <property type="evidence" value="ECO:0007669"/>
    <property type="project" value="InterPro"/>
</dbReference>
<name>A0A7C9HE96_9BACT</name>
<dbReference type="PANTHER" id="PTHR33055">
    <property type="entry name" value="TRANSPOSASE FOR INSERTION SEQUENCE ELEMENT IS1111A"/>
    <property type="match status" value="1"/>
</dbReference>
<organism evidence="3 4">
    <name type="scientific">Prevotella vespertina</name>
    <dbReference type="NCBI Taxonomy" id="2608404"/>
    <lineage>
        <taxon>Bacteria</taxon>
        <taxon>Pseudomonadati</taxon>
        <taxon>Bacteroidota</taxon>
        <taxon>Bacteroidia</taxon>
        <taxon>Bacteroidales</taxon>
        <taxon>Prevotellaceae</taxon>
        <taxon>Prevotella</taxon>
    </lineage>
</organism>
<dbReference type="RefSeq" id="WP_155716050.1">
    <property type="nucleotide sequence ID" value="NZ_VVIQ01000006.1"/>
</dbReference>
<dbReference type="AlphaFoldDB" id="A0A7C9HE96"/>
<dbReference type="InterPro" id="IPR047650">
    <property type="entry name" value="Transpos_IS110"/>
</dbReference>
<evidence type="ECO:0000313" key="4">
    <source>
        <dbReference type="Proteomes" id="UP000482295"/>
    </source>
</evidence>
<feature type="domain" description="Transposase IS116/IS110/IS902 C-terminal" evidence="2">
    <location>
        <begin position="209"/>
        <end position="295"/>
    </location>
</feature>
<keyword evidence="4" id="KW-1185">Reference proteome</keyword>
<proteinExistence type="predicted"/>
<dbReference type="InterPro" id="IPR002525">
    <property type="entry name" value="Transp_IS110-like_N"/>
</dbReference>
<evidence type="ECO:0000259" key="2">
    <source>
        <dbReference type="Pfam" id="PF02371"/>
    </source>
</evidence>
<dbReference type="EMBL" id="VVIQ01000006">
    <property type="protein sequence ID" value="MUL28070.1"/>
    <property type="molecule type" value="Genomic_DNA"/>
</dbReference>
<gene>
    <name evidence="3" type="ORF">F0475_07110</name>
</gene>
<evidence type="ECO:0000259" key="1">
    <source>
        <dbReference type="Pfam" id="PF01548"/>
    </source>
</evidence>